<comment type="catalytic activity">
    <reaction evidence="16 17">
        <text>a 1,2-diacyl-sn-glycero-3-phospho-N-methylethanolamine + S-adenosyl-L-methionine = a 1,2-diacyl-sn-glycero-3-phospho-N,N-dimethylethanolamine + S-adenosyl-L-homocysteine + H(+)</text>
        <dbReference type="Rhea" id="RHEA:32735"/>
        <dbReference type="ChEBI" id="CHEBI:15378"/>
        <dbReference type="ChEBI" id="CHEBI:57856"/>
        <dbReference type="ChEBI" id="CHEBI:59789"/>
        <dbReference type="ChEBI" id="CHEBI:64572"/>
        <dbReference type="ChEBI" id="CHEBI:64573"/>
        <dbReference type="EC" id="2.1.1.71"/>
    </reaction>
</comment>
<proteinExistence type="inferred from homology"/>
<dbReference type="InterPro" id="IPR024960">
    <property type="entry name" value="PEMT/MFAP"/>
</dbReference>
<dbReference type="FunFam" id="1.20.120.1630:FF:000005">
    <property type="entry name" value="Phosphatidylethanolamine N-methyltransferase"/>
    <property type="match status" value="1"/>
</dbReference>
<keyword evidence="21" id="KW-1185">Reference proteome</keyword>
<dbReference type="AlphaFoldDB" id="J9VK72"/>
<protein>
    <recommendedName>
        <fullName evidence="17">Phosphatidyl-N-methylethanolamine N-methyltransferase</fullName>
        <ecNumber evidence="17">2.1.1.71</ecNumber>
    </recommendedName>
    <alternativeName>
        <fullName evidence="17">Phospholipid methyltransferase</fullName>
        <shortName evidence="17">PLMT</shortName>
    </alternativeName>
</protein>
<dbReference type="Proteomes" id="UP000010091">
    <property type="component" value="Chromosome 5"/>
</dbReference>
<feature type="transmembrane region" description="Helical" evidence="19">
    <location>
        <begin position="75"/>
        <end position="97"/>
    </location>
</feature>
<dbReference type="PANTHER" id="PTHR15458:SF5">
    <property type="entry name" value="PHOSPHATIDYLETHANOLAMINE N-METHYLTRANSFERASE"/>
    <property type="match status" value="1"/>
</dbReference>
<evidence type="ECO:0000256" key="5">
    <source>
        <dbReference type="ARBA" id="ARBA00022679"/>
    </source>
</evidence>
<keyword evidence="13 17" id="KW-0594">Phospholipid biosynthesis</keyword>
<dbReference type="RefSeq" id="XP_012049589.1">
    <property type="nucleotide sequence ID" value="XM_012194199.1"/>
</dbReference>
<comment type="similarity">
    <text evidence="17">Belongs to the class VI-like SAM-binding methyltransferase superfamily. PEMT/PEM2 methyltransferase family.</text>
</comment>
<dbReference type="HAMAP" id="MF_03216">
    <property type="entry name" value="PLMT"/>
    <property type="match status" value="1"/>
</dbReference>
<dbReference type="EC" id="2.1.1.71" evidence="17"/>
<feature type="region of interest" description="Disordered" evidence="18">
    <location>
        <begin position="225"/>
        <end position="315"/>
    </location>
</feature>
<evidence type="ECO:0000256" key="8">
    <source>
        <dbReference type="ARBA" id="ARBA00022824"/>
    </source>
</evidence>
<dbReference type="GO" id="GO:0005789">
    <property type="term" value="C:endoplasmic reticulum membrane"/>
    <property type="evidence" value="ECO:0007669"/>
    <property type="project" value="UniProtKB-SubCell"/>
</dbReference>
<dbReference type="UniPathway" id="UPA00753"/>
<feature type="transmembrane region" description="Helical" evidence="19">
    <location>
        <begin position="185"/>
        <end position="206"/>
    </location>
</feature>
<evidence type="ECO:0000256" key="6">
    <source>
        <dbReference type="ARBA" id="ARBA00022691"/>
    </source>
</evidence>
<name>J9VK72_CRYN9</name>
<dbReference type="PANTHER" id="PTHR15458">
    <property type="entry name" value="PHOSPHATIDYLETHANOLAMINE N-METHYLTRANSFERASE"/>
    <property type="match status" value="1"/>
</dbReference>
<keyword evidence="11 17" id="KW-0496">Mitochondrion</keyword>
<dbReference type="Gene3D" id="1.20.120.1630">
    <property type="match status" value="1"/>
</dbReference>
<feature type="topological domain" description="Lumenal" evidence="17">
    <location>
        <begin position="145"/>
        <end position="187"/>
    </location>
</feature>
<keyword evidence="5 17" id="KW-0808">Transferase</keyword>
<evidence type="ECO:0000313" key="20">
    <source>
        <dbReference type="EMBL" id="AFR94638.1"/>
    </source>
</evidence>
<feature type="topological domain" description="Cytoplasmic" evidence="17">
    <location>
        <begin position="209"/>
        <end position="315"/>
    </location>
</feature>
<dbReference type="HOGENOM" id="CLU_937463_0_0_1"/>
<gene>
    <name evidence="20" type="ORF">CNAG_06839</name>
</gene>
<dbReference type="PROSITE" id="PS51599">
    <property type="entry name" value="SAM_PEMT_PEM2"/>
    <property type="match status" value="1"/>
</dbReference>
<dbReference type="GO" id="GO:0000773">
    <property type="term" value="F:phosphatidyl-N-methylethanolamine N-methyltransferase activity"/>
    <property type="evidence" value="ECO:0007669"/>
    <property type="project" value="UniProtKB-UniRule"/>
</dbReference>
<evidence type="ECO:0000256" key="4">
    <source>
        <dbReference type="ARBA" id="ARBA00022603"/>
    </source>
</evidence>
<dbReference type="GeneID" id="23890006"/>
<keyword evidence="9 17" id="KW-1133">Transmembrane helix</keyword>
<evidence type="ECO:0000256" key="13">
    <source>
        <dbReference type="ARBA" id="ARBA00023209"/>
    </source>
</evidence>
<evidence type="ECO:0000256" key="18">
    <source>
        <dbReference type="SAM" id="MobiDB-lite"/>
    </source>
</evidence>
<keyword evidence="14 17" id="KW-1208">Phospholipid metabolism</keyword>
<evidence type="ECO:0000256" key="7">
    <source>
        <dbReference type="ARBA" id="ARBA00022692"/>
    </source>
</evidence>
<keyword evidence="7 17" id="KW-0812">Transmembrane</keyword>
<dbReference type="GO" id="GO:0032259">
    <property type="term" value="P:methylation"/>
    <property type="evidence" value="ECO:0007669"/>
    <property type="project" value="UniProtKB-KW"/>
</dbReference>
<dbReference type="GO" id="GO:0006656">
    <property type="term" value="P:phosphatidylcholine biosynthetic process"/>
    <property type="evidence" value="ECO:0007669"/>
    <property type="project" value="UniProtKB-UniRule"/>
</dbReference>
<dbReference type="KEGG" id="cng:CNAG_06839"/>
<comment type="subcellular location">
    <subcellularLocation>
        <location evidence="17">Endoplasmic reticulum membrane</location>
        <topology evidence="17">Multi-pass membrane protein</topology>
    </subcellularLocation>
    <subcellularLocation>
        <location evidence="17">Mitochondrion membrane</location>
        <topology evidence="17">Multi-pass membrane protein</topology>
    </subcellularLocation>
</comment>
<feature type="binding site" evidence="17">
    <location>
        <begin position="128"/>
        <end position="130"/>
    </location>
    <ligand>
        <name>S-adenosyl-L-methionine</name>
        <dbReference type="ChEBI" id="CHEBI:59789"/>
    </ligand>
</feature>
<feature type="transmembrane region" description="Helical" evidence="19">
    <location>
        <begin position="117"/>
        <end position="141"/>
    </location>
</feature>
<feature type="compositionally biased region" description="Low complexity" evidence="18">
    <location>
        <begin position="229"/>
        <end position="274"/>
    </location>
</feature>
<dbReference type="GO" id="GO:0031966">
    <property type="term" value="C:mitochondrial membrane"/>
    <property type="evidence" value="ECO:0007669"/>
    <property type="project" value="UniProtKB-SubCell"/>
</dbReference>
<comment type="pathway">
    <text evidence="2">Lipid metabolism.</text>
</comment>
<evidence type="ECO:0000313" key="21">
    <source>
        <dbReference type="Proteomes" id="UP000010091"/>
    </source>
</evidence>
<feature type="intramembrane region" description="Helical" evidence="17">
    <location>
        <begin position="43"/>
        <end position="63"/>
    </location>
</feature>
<accession>J9VK72</accession>
<keyword evidence="10 17" id="KW-0443">Lipid metabolism</keyword>
<dbReference type="InterPro" id="IPR007318">
    <property type="entry name" value="Phopholipid_MeTrfase"/>
</dbReference>
<evidence type="ECO:0000256" key="12">
    <source>
        <dbReference type="ARBA" id="ARBA00023136"/>
    </source>
</evidence>
<evidence type="ECO:0000256" key="16">
    <source>
        <dbReference type="ARBA" id="ARBA00052459"/>
    </source>
</evidence>
<reference evidence="20 21" key="1">
    <citation type="journal article" date="2014" name="PLoS Genet.">
        <title>Analysis of the genome and transcriptome of Cryptococcus neoformans var. grubii reveals complex RNA expression and microevolution leading to virulence attenuation.</title>
        <authorList>
            <person name="Janbon G."/>
            <person name="Ormerod K.L."/>
            <person name="Paulet D."/>
            <person name="Byrnes E.J.III."/>
            <person name="Yadav V."/>
            <person name="Chatterjee G."/>
            <person name="Mullapudi N."/>
            <person name="Hon C.C."/>
            <person name="Billmyre R.B."/>
            <person name="Brunel F."/>
            <person name="Bahn Y.S."/>
            <person name="Chen W."/>
            <person name="Chen Y."/>
            <person name="Chow E.W."/>
            <person name="Coppee J.Y."/>
            <person name="Floyd-Averette A."/>
            <person name="Gaillardin C."/>
            <person name="Gerik K.J."/>
            <person name="Goldberg J."/>
            <person name="Gonzalez-Hilarion S."/>
            <person name="Gujja S."/>
            <person name="Hamlin J.L."/>
            <person name="Hsueh Y.P."/>
            <person name="Ianiri G."/>
            <person name="Jones S."/>
            <person name="Kodira C.D."/>
            <person name="Kozubowski L."/>
            <person name="Lam W."/>
            <person name="Marra M."/>
            <person name="Mesner L.D."/>
            <person name="Mieczkowski P.A."/>
            <person name="Moyrand F."/>
            <person name="Nielsen K."/>
            <person name="Proux C."/>
            <person name="Rossignol T."/>
            <person name="Schein J.E."/>
            <person name="Sun S."/>
            <person name="Wollschlaeger C."/>
            <person name="Wood I.A."/>
            <person name="Zeng Q."/>
            <person name="Neuveglise C."/>
            <person name="Newlon C.S."/>
            <person name="Perfect J.R."/>
            <person name="Lodge J.K."/>
            <person name="Idnurm A."/>
            <person name="Stajich J.E."/>
            <person name="Kronstad J.W."/>
            <person name="Sanyal K."/>
            <person name="Heitman J."/>
            <person name="Fraser J.A."/>
            <person name="Cuomo C.A."/>
            <person name="Dietrich F.S."/>
        </authorList>
    </citation>
    <scope>NUCLEOTIDE SEQUENCE [LARGE SCALE GENOMIC DNA]</scope>
    <source>
        <strain evidence="21">H99 / ATCC 208821 / CBS 10515 / FGSC 9487</strain>
    </source>
</reference>
<keyword evidence="12 17" id="KW-0472">Membrane</keyword>
<evidence type="ECO:0000256" key="17">
    <source>
        <dbReference type="HAMAP-Rule" id="MF_03216"/>
    </source>
</evidence>
<dbReference type="VEuPathDB" id="FungiDB:CNAG_06839"/>
<dbReference type="OrthoDB" id="8300106at2759"/>
<feature type="transmembrane region" description="Helical" evidence="19">
    <location>
        <begin position="43"/>
        <end position="63"/>
    </location>
</feature>
<evidence type="ECO:0000256" key="1">
    <source>
        <dbReference type="ARBA" id="ARBA00004969"/>
    </source>
</evidence>
<feature type="topological domain" description="Lumenal" evidence="17">
    <location>
        <begin position="64"/>
        <end position="75"/>
    </location>
</feature>
<comment type="function">
    <text evidence="17">Catalyzes the second two steps of the methylation pathway of phosphatidylcholine biosynthesis, the SAM-dependent methylation of phosphatidylmonomethylethanolamine (PMME) to phosphatidyldimethylethanolamine (PDME) and of PDME to phosphatidylcholine (PC).</text>
</comment>
<dbReference type="Pfam" id="PF04191">
    <property type="entry name" value="PEMT"/>
    <property type="match status" value="1"/>
</dbReference>
<evidence type="ECO:0000256" key="11">
    <source>
        <dbReference type="ARBA" id="ARBA00023128"/>
    </source>
</evidence>
<keyword evidence="3 17" id="KW-0444">Lipid biosynthesis</keyword>
<feature type="binding site" evidence="17">
    <location>
        <begin position="210"/>
        <end position="211"/>
    </location>
    <ligand>
        <name>S-adenosyl-L-methionine</name>
        <dbReference type="ChEBI" id="CHEBI:59789"/>
    </ligand>
</feature>
<evidence type="ECO:0000256" key="9">
    <source>
        <dbReference type="ARBA" id="ARBA00022989"/>
    </source>
</evidence>
<keyword evidence="6 17" id="KW-0949">S-adenosyl-L-methionine</keyword>
<comment type="pathway">
    <text evidence="1 17">Phospholipid metabolism; phosphatidylcholine biosynthesis.</text>
</comment>
<evidence type="ECO:0000256" key="2">
    <source>
        <dbReference type="ARBA" id="ARBA00005189"/>
    </source>
</evidence>
<evidence type="ECO:0000256" key="3">
    <source>
        <dbReference type="ARBA" id="ARBA00022516"/>
    </source>
</evidence>
<evidence type="ECO:0000256" key="14">
    <source>
        <dbReference type="ARBA" id="ARBA00023264"/>
    </source>
</evidence>
<dbReference type="EMBL" id="CP003824">
    <property type="protein sequence ID" value="AFR94638.1"/>
    <property type="molecule type" value="Genomic_DNA"/>
</dbReference>
<feature type="compositionally biased region" description="Basic residues" evidence="18">
    <location>
        <begin position="279"/>
        <end position="288"/>
    </location>
</feature>
<feature type="topological domain" description="Cytoplasmic" evidence="17">
    <location>
        <begin position="97"/>
        <end position="123"/>
    </location>
</feature>
<sequence length="315" mass="33903">MSKLPPIPSWIPGADLLHPTFRYTTPAVPSTVDELHKLLESKASLYAFVAMTAFNPIFWNFVARNEYRNKTITKIVQSPLIGCYLLAITIFSISAFRDHLFLGAVKDQPSLAILGHPAIKAAAISLFASGQTFVITSMWALGVTGTYLGDYFGILMSHRVTSFPFNVLSDPMYVGSFLTHLGTALWFQSPAGIVLAAWVWIVYAIALKFEGPFTDKIYSAKNKKVDGYSSSSSVPTSTSATFPATPSRRSGRLAARASAPNSDADSDSGSASAAPIKATPRKTARKSVARGEVATPRRVTRSRSQGLASGISGEE</sequence>
<keyword evidence="4 17" id="KW-0489">Methyltransferase</keyword>
<organism evidence="20 21">
    <name type="scientific">Cryptococcus neoformans (strain H99 / ATCC 208821 / CBS 10515 / FGSC 9487)</name>
    <name type="common">Cryptococcus neoformans var. grubii serotype A</name>
    <dbReference type="NCBI Taxonomy" id="235443"/>
    <lineage>
        <taxon>Eukaryota</taxon>
        <taxon>Fungi</taxon>
        <taxon>Dikarya</taxon>
        <taxon>Basidiomycota</taxon>
        <taxon>Agaricomycotina</taxon>
        <taxon>Tremellomycetes</taxon>
        <taxon>Tremellales</taxon>
        <taxon>Cryptococcaceae</taxon>
        <taxon>Cryptococcus</taxon>
        <taxon>Cryptococcus neoformans species complex</taxon>
    </lineage>
</organism>
<keyword evidence="8 17" id="KW-0256">Endoplasmic reticulum</keyword>
<comment type="catalytic activity">
    <reaction evidence="15">
        <text>a 1,2-diacyl-sn-glycero-3-phospho-N,N-dimethylethanolamine + S-adenosyl-L-methionine = a 1,2-diacyl-sn-glycero-3-phosphocholine + S-adenosyl-L-homocysteine + H(+)</text>
        <dbReference type="Rhea" id="RHEA:32739"/>
        <dbReference type="ChEBI" id="CHEBI:15378"/>
        <dbReference type="ChEBI" id="CHEBI:57643"/>
        <dbReference type="ChEBI" id="CHEBI:57856"/>
        <dbReference type="ChEBI" id="CHEBI:59789"/>
        <dbReference type="ChEBI" id="CHEBI:64572"/>
        <dbReference type="EC" id="2.1.1.71"/>
    </reaction>
</comment>
<evidence type="ECO:0000256" key="10">
    <source>
        <dbReference type="ARBA" id="ARBA00023098"/>
    </source>
</evidence>
<evidence type="ECO:0000256" key="15">
    <source>
        <dbReference type="ARBA" id="ARBA00051252"/>
    </source>
</evidence>
<evidence type="ECO:0000256" key="19">
    <source>
        <dbReference type="SAM" id="Phobius"/>
    </source>
</evidence>
<feature type="topological domain" description="Lumenal" evidence="17">
    <location>
        <begin position="1"/>
        <end position="42"/>
    </location>
</feature>